<keyword evidence="2" id="KW-1185">Reference proteome</keyword>
<dbReference type="EMBL" id="CAXHTA020000006">
    <property type="protein sequence ID" value="CAL5222005.1"/>
    <property type="molecule type" value="Genomic_DNA"/>
</dbReference>
<comment type="caution">
    <text evidence="1">The sequence shown here is derived from an EMBL/GenBank/DDBJ whole genome shotgun (WGS) entry which is preliminary data.</text>
</comment>
<evidence type="ECO:0000313" key="1">
    <source>
        <dbReference type="EMBL" id="CAL5222005.1"/>
    </source>
</evidence>
<gene>
    <name evidence="1" type="primary">g4294</name>
    <name evidence="1" type="ORF">VP750_LOCUS3664</name>
</gene>
<evidence type="ECO:0000313" key="2">
    <source>
        <dbReference type="Proteomes" id="UP001497392"/>
    </source>
</evidence>
<dbReference type="Proteomes" id="UP001497392">
    <property type="component" value="Unassembled WGS sequence"/>
</dbReference>
<accession>A0ABP1FPX5</accession>
<reference evidence="1 2" key="1">
    <citation type="submission" date="2024-06" db="EMBL/GenBank/DDBJ databases">
        <authorList>
            <person name="Kraege A."/>
            <person name="Thomma B."/>
        </authorList>
    </citation>
    <scope>NUCLEOTIDE SEQUENCE [LARGE SCALE GENOMIC DNA]</scope>
</reference>
<sequence length="484" mass="52184">MQLWTQVFTFPPSTDPTLYLMPDGAFTDYGATRQGENSQYFGGSHFEANQVGESAAVVRTIMATVEPLLGFRWDLLFTDGTTQSVGVQNIDKSKGRYDQQSYTFAPDEYITQVYYDTDPIIYNFISDNHDAHYMRTISFQTSKSNGKDAFSISFPLGETRIIRSSYYFKNLGSGILAGIEGWFVYAPHRPEVSGQNQFMKWPTTMTFQFVNPTVGIVLTNTNFTDLGNLPPPGNAFITNLTIDNTNGLNGGGGSEAASQTVTTQYALTDSSTITSKFTMSAQFKGVTPIVDITTTTGYEWSTAQTQSTTTTTTDTTTTTQTYTVPPGSVPAGECRVYTFTQTSGIIMATPYTGTLQYFVQSPTLPSSEQGVFNIPNAGSFGTTLHGSNVKTVANYCTSTSPGAPAAVNNVPAPTVTVNGVVTAQNVTYSPCGVTSYRFPPNTTVLAVSQLGIASLDSILAANPNFYPKNTIGLQGIRIPTCSSP</sequence>
<organism evidence="1 2">
    <name type="scientific">Coccomyxa viridis</name>
    <dbReference type="NCBI Taxonomy" id="1274662"/>
    <lineage>
        <taxon>Eukaryota</taxon>
        <taxon>Viridiplantae</taxon>
        <taxon>Chlorophyta</taxon>
        <taxon>core chlorophytes</taxon>
        <taxon>Trebouxiophyceae</taxon>
        <taxon>Trebouxiophyceae incertae sedis</taxon>
        <taxon>Coccomyxaceae</taxon>
        <taxon>Coccomyxa</taxon>
    </lineage>
</organism>
<dbReference type="SUPFAM" id="SSF56973">
    <property type="entry name" value="Aerolisin/ETX pore-forming domain"/>
    <property type="match status" value="1"/>
</dbReference>
<proteinExistence type="predicted"/>
<protein>
    <submittedName>
        <fullName evidence="1">G4294 protein</fullName>
    </submittedName>
</protein>
<name>A0ABP1FPX5_9CHLO</name>